<accession>A0ABP8VB32</accession>
<proteinExistence type="predicted"/>
<dbReference type="Proteomes" id="UP001501699">
    <property type="component" value="Unassembled WGS sequence"/>
</dbReference>
<dbReference type="EMBL" id="BAABJA010000001">
    <property type="protein sequence ID" value="GAA4657703.1"/>
    <property type="molecule type" value="Genomic_DNA"/>
</dbReference>
<comment type="caution">
    <text evidence="1">The sequence shown here is derived from an EMBL/GenBank/DDBJ whole genome shotgun (WGS) entry which is preliminary data.</text>
</comment>
<gene>
    <name evidence="1" type="ORF">GCM10023262_00930</name>
</gene>
<dbReference type="RefSeq" id="WP_345118136.1">
    <property type="nucleotide sequence ID" value="NZ_BAABJA010000001.1"/>
</dbReference>
<reference evidence="2" key="1">
    <citation type="journal article" date="2019" name="Int. J. Syst. Evol. Microbiol.">
        <title>The Global Catalogue of Microorganisms (GCM) 10K type strain sequencing project: providing services to taxonomists for standard genome sequencing and annotation.</title>
        <authorList>
            <consortium name="The Broad Institute Genomics Platform"/>
            <consortium name="The Broad Institute Genome Sequencing Center for Infectious Disease"/>
            <person name="Wu L."/>
            <person name="Ma J."/>
        </authorList>
    </citation>
    <scope>NUCLEOTIDE SEQUENCE [LARGE SCALE GENOMIC DNA]</scope>
    <source>
        <strain evidence="2">JCM 17714</strain>
    </source>
</reference>
<sequence>MIVPNFIMLATAYASTLNITVPLAIVMQKSWNDVYAISVSDKLSYRPSVPKKIMETIKQCEHNFDVNLGQIDVQNQKRSLFSLSEVFDCYKNSNVLSASLKYYCKQTVQKYSVEQIVLDFYDRANFKSGFIDLYVQKNAAYVEMETSVLIDEKSQEPVQLHARKAEPIINIESLPISLEEDAFAHKESSTRDAFTIEDSLLERQKE</sequence>
<evidence type="ECO:0000313" key="2">
    <source>
        <dbReference type="Proteomes" id="UP001501699"/>
    </source>
</evidence>
<protein>
    <submittedName>
        <fullName evidence="1">Uncharacterized protein</fullName>
    </submittedName>
</protein>
<name>A0ABP8VB32_9HYPH</name>
<evidence type="ECO:0000313" key="1">
    <source>
        <dbReference type="EMBL" id="GAA4657703.1"/>
    </source>
</evidence>
<organism evidence="1 2">
    <name type="scientific">Bartonella pachyuromydis</name>
    <dbReference type="NCBI Taxonomy" id="931097"/>
    <lineage>
        <taxon>Bacteria</taxon>
        <taxon>Pseudomonadati</taxon>
        <taxon>Pseudomonadota</taxon>
        <taxon>Alphaproteobacteria</taxon>
        <taxon>Hyphomicrobiales</taxon>
        <taxon>Bartonellaceae</taxon>
        <taxon>Bartonella</taxon>
    </lineage>
</organism>
<keyword evidence="2" id="KW-1185">Reference proteome</keyword>